<dbReference type="Pfam" id="PF08495">
    <property type="entry name" value="FIST"/>
    <property type="match status" value="1"/>
</dbReference>
<evidence type="ECO:0000313" key="4">
    <source>
        <dbReference type="Proteomes" id="UP000198644"/>
    </source>
</evidence>
<dbReference type="NCBIfam" id="NF041558">
    <property type="entry name" value="NosP"/>
    <property type="match status" value="1"/>
</dbReference>
<dbReference type="AlphaFoldDB" id="A0A1I6HZ79"/>
<reference evidence="3 4" key="1">
    <citation type="submission" date="2016-10" db="EMBL/GenBank/DDBJ databases">
        <authorList>
            <person name="de Groot N.N."/>
        </authorList>
    </citation>
    <scope>NUCLEOTIDE SEQUENCE [LARGE SCALE GENOMIC DNA]</scope>
    <source>
        <strain evidence="3 4">CGMCC 1.9167</strain>
    </source>
</reference>
<organism evidence="3 4">
    <name type="scientific">Marinobacter daqiaonensis</name>
    <dbReference type="NCBI Taxonomy" id="650891"/>
    <lineage>
        <taxon>Bacteria</taxon>
        <taxon>Pseudomonadati</taxon>
        <taxon>Pseudomonadota</taxon>
        <taxon>Gammaproteobacteria</taxon>
        <taxon>Pseudomonadales</taxon>
        <taxon>Marinobacteraceae</taxon>
        <taxon>Marinobacter</taxon>
    </lineage>
</organism>
<dbReference type="PANTHER" id="PTHR40252">
    <property type="entry name" value="BLR0328 PROTEIN"/>
    <property type="match status" value="1"/>
</dbReference>
<evidence type="ECO:0000259" key="1">
    <source>
        <dbReference type="SMART" id="SM00897"/>
    </source>
</evidence>
<gene>
    <name evidence="3" type="ORF">SAMN05216203_1675</name>
</gene>
<dbReference type="SMART" id="SM01204">
    <property type="entry name" value="FIST_C"/>
    <property type="match status" value="1"/>
</dbReference>
<protein>
    <submittedName>
        <fullName evidence="3">Uncharacterized conserved protein, contains FIST_N domain</fullName>
    </submittedName>
</protein>
<dbReference type="Proteomes" id="UP000198644">
    <property type="component" value="Unassembled WGS sequence"/>
</dbReference>
<evidence type="ECO:0000313" key="3">
    <source>
        <dbReference type="EMBL" id="SFR59753.1"/>
    </source>
</evidence>
<dbReference type="PANTHER" id="PTHR40252:SF2">
    <property type="entry name" value="BLR0328 PROTEIN"/>
    <property type="match status" value="1"/>
</dbReference>
<dbReference type="STRING" id="650891.SAMN05216203_1675"/>
<dbReference type="InterPro" id="IPR019494">
    <property type="entry name" value="FIST_C"/>
</dbReference>
<feature type="domain" description="FIST C-domain" evidence="2">
    <location>
        <begin position="274"/>
        <end position="404"/>
    </location>
</feature>
<keyword evidence="4" id="KW-1185">Reference proteome</keyword>
<sequence length="426" mass="46104">MTYERFGAPIKSTQVALAQSADPVELESESVLPELVPMSPEITYPAVRVASSNARDPMLAATNLASQLTHDHLGAVLFFCSAEYDLDRLGIALDYVFSGTEVFGCTSAGEITPHGYGRGCITAIGFDRRYFSIGCGLISELESFSLQGAQDLIDDLLSICRNPRLAPVKGNTFAITLLDGLSSREELLLATLNSALGTIPHFGGSAGDDEQLANTHVFHKGQFHSRAATVLLVNTSLDFRVFSTHHMIEPGEKLVVTAADSDTRTVYELNAEPAAEAYARAVGVSLERLDREVFALRPMAVRIGDHYFLRSVQQVNPDKSLTFYCAVETGIVMTAMHPGSLLANLREQLEEAEAAVGQPLVTIGCDCFLRRLEAELTGVAEETSEFLKAHKVIGFNTYGEQFEGVHINQTFTGVVIGQPDAADPGR</sequence>
<evidence type="ECO:0000259" key="2">
    <source>
        <dbReference type="SMART" id="SM01204"/>
    </source>
</evidence>
<dbReference type="InterPro" id="IPR013702">
    <property type="entry name" value="FIST_domain_N"/>
</dbReference>
<dbReference type="SMART" id="SM00897">
    <property type="entry name" value="FIST"/>
    <property type="match status" value="1"/>
</dbReference>
<name>A0A1I6HZ79_9GAMM</name>
<dbReference type="EMBL" id="FOYW01000001">
    <property type="protein sequence ID" value="SFR59753.1"/>
    <property type="molecule type" value="Genomic_DNA"/>
</dbReference>
<proteinExistence type="predicted"/>
<dbReference type="OrthoDB" id="9807948at2"/>
<accession>A0A1I6HZ79</accession>
<feature type="domain" description="FIST" evidence="1">
    <location>
        <begin position="72"/>
        <end position="273"/>
    </location>
</feature>
<dbReference type="Pfam" id="PF10442">
    <property type="entry name" value="FIST_C"/>
    <property type="match status" value="1"/>
</dbReference>